<name>A0A7X3FMP2_9BACL</name>
<reference evidence="1 2" key="1">
    <citation type="journal article" date="2019" name="Microorganisms">
        <title>Paenibacillus lutrae sp. nov., A Chitinolytic Species Isolated from A River Otter in Castril Natural Park, Granada, Spain.</title>
        <authorList>
            <person name="Rodriguez M."/>
            <person name="Reina J.C."/>
            <person name="Bejar V."/>
            <person name="Llamas I."/>
        </authorList>
    </citation>
    <scope>NUCLEOTIDE SEQUENCE [LARGE SCALE GENOMIC DNA]</scope>
    <source>
        <strain evidence="1 2">N10</strain>
    </source>
</reference>
<dbReference type="Proteomes" id="UP000490800">
    <property type="component" value="Unassembled WGS sequence"/>
</dbReference>
<evidence type="ECO:0000313" key="2">
    <source>
        <dbReference type="Proteomes" id="UP000490800"/>
    </source>
</evidence>
<keyword evidence="1" id="KW-0167">Capsid protein</keyword>
<dbReference type="PANTHER" id="PTHR40050:SF1">
    <property type="entry name" value="INNER SPORE COAT PROTEIN H"/>
    <property type="match status" value="1"/>
</dbReference>
<dbReference type="PANTHER" id="PTHR40050">
    <property type="entry name" value="INNER SPORE COAT PROTEIN H"/>
    <property type="match status" value="1"/>
</dbReference>
<dbReference type="AlphaFoldDB" id="A0A7X3FMP2"/>
<accession>A0A7X3FMP2</accession>
<dbReference type="RefSeq" id="WP_157338813.1">
    <property type="nucleotide sequence ID" value="NZ_RHLK01000024.1"/>
</dbReference>
<dbReference type="EMBL" id="RHLK01000024">
    <property type="protein sequence ID" value="MVP02457.1"/>
    <property type="molecule type" value="Genomic_DNA"/>
</dbReference>
<gene>
    <name evidence="1" type="ORF">EDM21_23520</name>
</gene>
<dbReference type="OrthoDB" id="3235126at2"/>
<evidence type="ECO:0000313" key="1">
    <source>
        <dbReference type="EMBL" id="MVP02457.1"/>
    </source>
</evidence>
<comment type="caution">
    <text evidence="1">The sequence shown here is derived from an EMBL/GenBank/DDBJ whole genome shotgun (WGS) entry which is preliminary data.</text>
</comment>
<keyword evidence="2" id="KW-1185">Reference proteome</keyword>
<sequence length="351" mass="41280">MSLPKFHITIGTEEKQQLSRNIWSREFVKASLSDGRSAIPIQIRYRGGHTREYAKKSYEIRLQGKTYHLNAEYDDPSLIRNALSFRYFQMIGVPSPHTRHIVIWINGRNEGIYLLIEAVKRSFFRRRGIIARSLMYASNDRAGFSPTDPETGKPKRSLFEGYNLIKGSAEDRTRLELFIRSLNTFKGERLQRLLTKQMDVNNYLRWLAGAVMTGNYDGFEHNYAIYEHKATRRYRMIPWDYEGTWGRNCYGKRVDSDLVRITGYNTLTRKLLSYPAIRKQYKTVLSNLLETSFTTDAIMPIVHRLHSRLIPDIYEDRSRKWPISVFESEPGIIKKYIEDRRKDMKEGIRSL</sequence>
<organism evidence="1 2">
    <name type="scientific">Paenibacillus lutrae</name>
    <dbReference type="NCBI Taxonomy" id="2078573"/>
    <lineage>
        <taxon>Bacteria</taxon>
        <taxon>Bacillati</taxon>
        <taxon>Bacillota</taxon>
        <taxon>Bacilli</taxon>
        <taxon>Bacillales</taxon>
        <taxon>Paenibacillaceae</taxon>
        <taxon>Paenibacillus</taxon>
    </lineage>
</organism>
<protein>
    <submittedName>
        <fullName evidence="1">Spore coat protein CotH</fullName>
    </submittedName>
</protein>
<keyword evidence="1" id="KW-0946">Virion</keyword>
<dbReference type="Pfam" id="PF08757">
    <property type="entry name" value="CotH"/>
    <property type="match status" value="1"/>
</dbReference>
<dbReference type="InterPro" id="IPR014867">
    <property type="entry name" value="Spore_coat_CotH_CotH2/3/7"/>
</dbReference>
<proteinExistence type="predicted"/>